<reference evidence="3" key="1">
    <citation type="journal article" date="2015" name="Nature">
        <title>Complex archaea that bridge the gap between prokaryotes and eukaryotes.</title>
        <authorList>
            <person name="Spang A."/>
            <person name="Saw J.H."/>
            <person name="Jorgensen S.L."/>
            <person name="Zaremba-Niedzwiedzka K."/>
            <person name="Martijn J."/>
            <person name="Lind A.E."/>
            <person name="van Eijk R."/>
            <person name="Schleper C."/>
            <person name="Guy L."/>
            <person name="Ettema T.J."/>
        </authorList>
    </citation>
    <scope>NUCLEOTIDE SEQUENCE</scope>
</reference>
<evidence type="ECO:0000256" key="1">
    <source>
        <dbReference type="ARBA" id="ARBA00023015"/>
    </source>
</evidence>
<organism evidence="3">
    <name type="scientific">marine sediment metagenome</name>
    <dbReference type="NCBI Taxonomy" id="412755"/>
    <lineage>
        <taxon>unclassified sequences</taxon>
        <taxon>metagenomes</taxon>
        <taxon>ecological metagenomes</taxon>
    </lineage>
</organism>
<protein>
    <submittedName>
        <fullName evidence="3">Uncharacterized protein</fullName>
    </submittedName>
</protein>
<name>A0A0F9HFC2_9ZZZZ</name>
<dbReference type="InterPro" id="IPR053721">
    <property type="entry name" value="Fimbrial_Adhesin_Reg"/>
</dbReference>
<sequence length="64" mass="7377">MPKPRLDPNDPKWTHARKMWVDGYSQAAIAEEIEVTQQAVSYAAQRFVEAGDWPERLLAYDVDD</sequence>
<dbReference type="EMBL" id="LAZR01015289">
    <property type="protein sequence ID" value="KKM13832.1"/>
    <property type="molecule type" value="Genomic_DNA"/>
</dbReference>
<dbReference type="Gene3D" id="1.10.10.2690">
    <property type="match status" value="1"/>
</dbReference>
<comment type="caution">
    <text evidence="3">The sequence shown here is derived from an EMBL/GenBank/DDBJ whole genome shotgun (WGS) entry which is preliminary data.</text>
</comment>
<gene>
    <name evidence="3" type="ORF">LCGC14_1712260</name>
</gene>
<dbReference type="AlphaFoldDB" id="A0A0F9HFC2"/>
<keyword evidence="2" id="KW-0804">Transcription</keyword>
<evidence type="ECO:0000313" key="3">
    <source>
        <dbReference type="EMBL" id="KKM13832.1"/>
    </source>
</evidence>
<accession>A0A0F9HFC2</accession>
<evidence type="ECO:0000256" key="2">
    <source>
        <dbReference type="ARBA" id="ARBA00023163"/>
    </source>
</evidence>
<proteinExistence type="predicted"/>
<keyword evidence="1" id="KW-0805">Transcription regulation</keyword>